<keyword evidence="2" id="KW-1185">Reference proteome</keyword>
<organism evidence="1 2">
    <name type="scientific">Curtobacterium aetherium</name>
    <dbReference type="NCBI Taxonomy" id="2841594"/>
    <lineage>
        <taxon>Bacteria</taxon>
        <taxon>Bacillati</taxon>
        <taxon>Actinomycetota</taxon>
        <taxon>Actinomycetes</taxon>
        <taxon>Micrococcales</taxon>
        <taxon>Microbacteriaceae</taxon>
        <taxon>Curtobacterium</taxon>
    </lineage>
</organism>
<protein>
    <submittedName>
        <fullName evidence="1">Uncharacterized protein</fullName>
    </submittedName>
</protein>
<proteinExistence type="predicted"/>
<evidence type="ECO:0000313" key="2">
    <source>
        <dbReference type="Proteomes" id="UP000681794"/>
    </source>
</evidence>
<dbReference type="Proteomes" id="UP000681794">
    <property type="component" value="Chromosome"/>
</dbReference>
<dbReference type="EMBL" id="CP076544">
    <property type="protein sequence ID" value="QWS32597.1"/>
    <property type="molecule type" value="Genomic_DNA"/>
</dbReference>
<accession>A0ACD1E1X5</accession>
<name>A0ACD1E1X5_9MICO</name>
<gene>
    <name evidence="1" type="ORF">KM842_09870</name>
</gene>
<reference evidence="1" key="1">
    <citation type="submission" date="2021-06" db="EMBL/GenBank/DDBJ databases">
        <authorList>
            <person name="Ellington A.J."/>
            <person name="Bryan N.C."/>
            <person name="Christner B.C."/>
            <person name="Reisch C.R."/>
        </authorList>
    </citation>
    <scope>NUCLEOTIDE SEQUENCE</scope>
    <source>
        <strain evidence="1">L6-1</strain>
    </source>
</reference>
<sequence length="94" mass="10384">MARRRRDRWALGPAVSLPDAASDGPVFDLPTPDPVLAWLQFPDRPLEVEACVIAWTARAVLVEWGYGQAAESAWVWRDAIRPRGRADTSNGMPG</sequence>
<evidence type="ECO:0000313" key="1">
    <source>
        <dbReference type="EMBL" id="QWS32597.1"/>
    </source>
</evidence>